<dbReference type="SUPFAM" id="SSF54403">
    <property type="entry name" value="Cystatin/monellin"/>
    <property type="match status" value="1"/>
</dbReference>
<organism evidence="1 2">
    <name type="scientific">Branchiostoma floridae</name>
    <name type="common">Florida lancelet</name>
    <name type="synonym">Amphioxus</name>
    <dbReference type="NCBI Taxonomy" id="7739"/>
    <lineage>
        <taxon>Eukaryota</taxon>
        <taxon>Metazoa</taxon>
        <taxon>Chordata</taxon>
        <taxon>Cephalochordata</taxon>
        <taxon>Leptocardii</taxon>
        <taxon>Amphioxiformes</taxon>
        <taxon>Branchiostomatidae</taxon>
        <taxon>Branchiostoma</taxon>
    </lineage>
</organism>
<dbReference type="OMA" id="VEWWVYE"/>
<evidence type="ECO:0000313" key="1">
    <source>
        <dbReference type="Proteomes" id="UP000001554"/>
    </source>
</evidence>
<proteinExistence type="predicted"/>
<name>A0A9J7KGH5_BRAFL</name>
<dbReference type="Gene3D" id="3.10.450.10">
    <property type="match status" value="1"/>
</dbReference>
<gene>
    <name evidence="2" type="primary">LOC118406118</name>
</gene>
<dbReference type="KEGG" id="bfo:118406118"/>
<accession>A0A9J7KGH5</accession>
<sequence>MSKGGPKTGVPGGWGPWTAFDQVETDRARALLVLFRGEAEKTLNNGKAFEAFIPLSYQTQVVAGTNYSILAFVGDLGGSGQPKLPGPTVHFEVFWGLGPALPELTKVEWWVYEQAKK</sequence>
<reference evidence="1" key="1">
    <citation type="journal article" date="2020" name="Nat. Ecol. Evol.">
        <title>Deeply conserved synteny resolves early events in vertebrate evolution.</title>
        <authorList>
            <person name="Simakov O."/>
            <person name="Marletaz F."/>
            <person name="Yue J.X."/>
            <person name="O'Connell B."/>
            <person name="Jenkins J."/>
            <person name="Brandt A."/>
            <person name="Calef R."/>
            <person name="Tung C.H."/>
            <person name="Huang T.K."/>
            <person name="Schmutz J."/>
            <person name="Satoh N."/>
            <person name="Yu J.K."/>
            <person name="Putnam N.H."/>
            <person name="Green R.E."/>
            <person name="Rokhsar D.S."/>
        </authorList>
    </citation>
    <scope>NUCLEOTIDE SEQUENCE [LARGE SCALE GENOMIC DNA]</scope>
    <source>
        <strain evidence="1">S238N-H82</strain>
    </source>
</reference>
<reference evidence="2" key="2">
    <citation type="submission" date="2025-08" db="UniProtKB">
        <authorList>
            <consortium name="RefSeq"/>
        </authorList>
    </citation>
    <scope>IDENTIFICATION</scope>
    <source>
        <strain evidence="2">S238N-H82</strain>
        <tissue evidence="2">Testes</tissue>
    </source>
</reference>
<dbReference type="Proteomes" id="UP000001554">
    <property type="component" value="Chromosome 18"/>
</dbReference>
<protein>
    <submittedName>
        <fullName evidence="2">Uncharacterized protein LOC118406118</fullName>
    </submittedName>
</protein>
<keyword evidence="1" id="KW-1185">Reference proteome</keyword>
<dbReference type="AlphaFoldDB" id="A0A9J7KGH5"/>
<dbReference type="OrthoDB" id="2429551at2759"/>
<dbReference type="GeneID" id="118406118"/>
<dbReference type="RefSeq" id="XP_035661879.1">
    <property type="nucleotide sequence ID" value="XM_035805986.1"/>
</dbReference>
<dbReference type="InterPro" id="IPR046350">
    <property type="entry name" value="Cystatin_sf"/>
</dbReference>
<evidence type="ECO:0000313" key="2">
    <source>
        <dbReference type="RefSeq" id="XP_035661879.1"/>
    </source>
</evidence>